<evidence type="ECO:0000313" key="3">
    <source>
        <dbReference type="EMBL" id="KKM71876.1"/>
    </source>
</evidence>
<dbReference type="InterPro" id="IPR009051">
    <property type="entry name" value="Helical_ferredxn"/>
</dbReference>
<dbReference type="SUPFAM" id="SSF46548">
    <property type="entry name" value="alpha-helical ferredoxin"/>
    <property type="match status" value="1"/>
</dbReference>
<accession>A0A0F9KB21</accession>
<name>A0A0F9KB21_9ZZZZ</name>
<feature type="region of interest" description="Disordered" evidence="1">
    <location>
        <begin position="323"/>
        <end position="343"/>
    </location>
</feature>
<dbReference type="InterPro" id="IPR017896">
    <property type="entry name" value="4Fe4S_Fe-S-bd"/>
</dbReference>
<dbReference type="EMBL" id="LAZR01009561">
    <property type="protein sequence ID" value="KKM71876.1"/>
    <property type="molecule type" value="Genomic_DNA"/>
</dbReference>
<dbReference type="AlphaFoldDB" id="A0A0F9KB21"/>
<dbReference type="PROSITE" id="PS00198">
    <property type="entry name" value="4FE4S_FER_1"/>
    <property type="match status" value="2"/>
</dbReference>
<sequence>MVNLEELKKEASQILKEGKVKYIIGFQRGSNGLLPVPAFIKNPKDVEKLVWDPTCVYNLTLFLQDEKRKKTKEKEPDERPVGIVVKGCDSRAINVLLQEEFIKRDDVYVLGVSCENTGVLDEKKLAKKLKGKKAKKVEFGANDDFVITTEDGNIKIAAQEVLAERCLECKAHFPVIYDVLIGEKTKRNVENPFKSLEKIESLPPEERWKFWKEQIEKCIRCYACRSVCPMCYCDECVADTINFVVTPDTSAEEKAQKIKWLEKSPVSSENFVYHFVRAIHLAGRCIDCGECERVCPLDIPVRFLNKKLEKEAKELFDYDVGFDPDKPSLVSSFKDDDPEDFIR</sequence>
<evidence type="ECO:0000259" key="2">
    <source>
        <dbReference type="PROSITE" id="PS51379"/>
    </source>
</evidence>
<feature type="domain" description="4Fe-4S ferredoxin-type" evidence="2">
    <location>
        <begin position="276"/>
        <end position="306"/>
    </location>
</feature>
<protein>
    <recommendedName>
        <fullName evidence="2">4Fe-4S ferredoxin-type domain-containing protein</fullName>
    </recommendedName>
</protein>
<comment type="caution">
    <text evidence="3">The sequence shown here is derived from an EMBL/GenBank/DDBJ whole genome shotgun (WGS) entry which is preliminary data.</text>
</comment>
<evidence type="ECO:0000256" key="1">
    <source>
        <dbReference type="SAM" id="MobiDB-lite"/>
    </source>
</evidence>
<feature type="domain" description="4Fe-4S ferredoxin-type" evidence="2">
    <location>
        <begin position="208"/>
        <end position="239"/>
    </location>
</feature>
<dbReference type="Pfam" id="PF13183">
    <property type="entry name" value="Fer4_8"/>
    <property type="match status" value="1"/>
</dbReference>
<organism evidence="3">
    <name type="scientific">marine sediment metagenome</name>
    <dbReference type="NCBI Taxonomy" id="412755"/>
    <lineage>
        <taxon>unclassified sequences</taxon>
        <taxon>metagenomes</taxon>
        <taxon>ecological metagenomes</taxon>
    </lineage>
</organism>
<dbReference type="GO" id="GO:0051536">
    <property type="term" value="F:iron-sulfur cluster binding"/>
    <property type="evidence" value="ECO:0007669"/>
    <property type="project" value="InterPro"/>
</dbReference>
<reference evidence="3" key="1">
    <citation type="journal article" date="2015" name="Nature">
        <title>Complex archaea that bridge the gap between prokaryotes and eukaryotes.</title>
        <authorList>
            <person name="Spang A."/>
            <person name="Saw J.H."/>
            <person name="Jorgensen S.L."/>
            <person name="Zaremba-Niedzwiedzka K."/>
            <person name="Martijn J."/>
            <person name="Lind A.E."/>
            <person name="van Eijk R."/>
            <person name="Schleper C."/>
            <person name="Guy L."/>
            <person name="Ettema T.J."/>
        </authorList>
    </citation>
    <scope>NUCLEOTIDE SEQUENCE</scope>
</reference>
<dbReference type="Gene3D" id="1.10.1060.10">
    <property type="entry name" value="Alpha-helical ferredoxin"/>
    <property type="match status" value="1"/>
</dbReference>
<gene>
    <name evidence="3" type="ORF">LCGC14_1426140</name>
</gene>
<proteinExistence type="predicted"/>
<dbReference type="PROSITE" id="PS51379">
    <property type="entry name" value="4FE4S_FER_2"/>
    <property type="match status" value="2"/>
</dbReference>
<dbReference type="InterPro" id="IPR017900">
    <property type="entry name" value="4Fe4S_Fe_S_CS"/>
</dbReference>